<proteinExistence type="predicted"/>
<dbReference type="InterPro" id="IPR044925">
    <property type="entry name" value="His-Me_finger_sf"/>
</dbReference>
<evidence type="ECO:0000313" key="6">
    <source>
        <dbReference type="Proteomes" id="UP000270219"/>
    </source>
</evidence>
<dbReference type="GO" id="GO:0004518">
    <property type="term" value="F:nuclease activity"/>
    <property type="evidence" value="ECO:0007669"/>
    <property type="project" value="UniProtKB-KW"/>
</dbReference>
<evidence type="ECO:0000259" key="4">
    <source>
        <dbReference type="Pfam" id="PF19886"/>
    </source>
</evidence>
<dbReference type="PANTHER" id="PTHR33607:SF2">
    <property type="entry name" value="ENDONUCLEASE-1"/>
    <property type="match status" value="1"/>
</dbReference>
<dbReference type="OrthoDB" id="9801679at2"/>
<keyword evidence="6" id="KW-1185">Reference proteome</keyword>
<keyword evidence="2" id="KW-0378">Hydrolase</keyword>
<feature type="domain" description="Endonuclease YhcR N-terminal" evidence="4">
    <location>
        <begin position="44"/>
        <end position="148"/>
    </location>
</feature>
<reference evidence="5 6" key="1">
    <citation type="submission" date="2018-10" db="EMBL/GenBank/DDBJ databases">
        <title>Oceanobacillus sp. YLB-02 draft genome.</title>
        <authorList>
            <person name="Yu L."/>
        </authorList>
    </citation>
    <scope>NUCLEOTIDE SEQUENCE [LARGE SCALE GENOMIC DNA]</scope>
    <source>
        <strain evidence="5 6">YLB-02</strain>
    </source>
</reference>
<protein>
    <submittedName>
        <fullName evidence="5">Ribonuclease</fullName>
    </submittedName>
</protein>
<dbReference type="EMBL" id="RCHR01000002">
    <property type="protein sequence ID" value="RLL47064.1"/>
    <property type="molecule type" value="Genomic_DNA"/>
</dbReference>
<dbReference type="AlphaFoldDB" id="A0A498DBK1"/>
<evidence type="ECO:0000313" key="5">
    <source>
        <dbReference type="EMBL" id="RLL47064.1"/>
    </source>
</evidence>
<dbReference type="InterPro" id="IPR045939">
    <property type="entry name" value="YhcR_N"/>
</dbReference>
<accession>A0A498DBK1</accession>
<evidence type="ECO:0000256" key="1">
    <source>
        <dbReference type="ARBA" id="ARBA00022722"/>
    </source>
</evidence>
<dbReference type="Pfam" id="PF04231">
    <property type="entry name" value="Endonuclease_1"/>
    <property type="match status" value="1"/>
</dbReference>
<dbReference type="Pfam" id="PF19886">
    <property type="entry name" value="DUF6359"/>
    <property type="match status" value="1"/>
</dbReference>
<name>A0A498DBK1_9BACI</name>
<dbReference type="RefSeq" id="WP_121522315.1">
    <property type="nucleotide sequence ID" value="NZ_RCHR01000002.1"/>
</dbReference>
<gene>
    <name evidence="5" type="ORF">D8M04_07705</name>
</gene>
<dbReference type="InterPro" id="IPR007346">
    <property type="entry name" value="Endonuclease-I"/>
</dbReference>
<feature type="region of interest" description="Disordered" evidence="3">
    <location>
        <begin position="146"/>
        <end position="171"/>
    </location>
</feature>
<organism evidence="5 6">
    <name type="scientific">Oceanobacillus piezotolerans</name>
    <dbReference type="NCBI Taxonomy" id="2448030"/>
    <lineage>
        <taxon>Bacteria</taxon>
        <taxon>Bacillati</taxon>
        <taxon>Bacillota</taxon>
        <taxon>Bacilli</taxon>
        <taxon>Bacillales</taxon>
        <taxon>Bacillaceae</taxon>
        <taxon>Oceanobacillus</taxon>
    </lineage>
</organism>
<keyword evidence="1" id="KW-0540">Nuclease</keyword>
<evidence type="ECO:0000256" key="2">
    <source>
        <dbReference type="ARBA" id="ARBA00022801"/>
    </source>
</evidence>
<dbReference type="GO" id="GO:0016787">
    <property type="term" value="F:hydrolase activity"/>
    <property type="evidence" value="ECO:0007669"/>
    <property type="project" value="UniProtKB-KW"/>
</dbReference>
<comment type="caution">
    <text evidence="5">The sequence shown here is derived from an EMBL/GenBank/DDBJ whole genome shotgun (WGS) entry which is preliminary data.</text>
</comment>
<evidence type="ECO:0000256" key="3">
    <source>
        <dbReference type="SAM" id="MobiDB-lite"/>
    </source>
</evidence>
<feature type="region of interest" description="Disordered" evidence="3">
    <location>
        <begin position="265"/>
        <end position="301"/>
    </location>
</feature>
<dbReference type="PANTHER" id="PTHR33607">
    <property type="entry name" value="ENDONUCLEASE-1"/>
    <property type="match status" value="1"/>
</dbReference>
<sequence>MSNNQKRTLLTVILLLASVLLFIQPAQTILVNATSGNGSWSSPYTVAQANSNQNNSTKTVEGYIVGQPVSTTSVIRSNFPNDYAFALADSPSSTNTNEMVYVQIPSSFRTSFGLKSNPSLLGEKVKVTGTLTDYFAHAGLKSGSAFELQNDGTAPPETEPAPENPDTDDYYNAAYGKTGEQLRSALHNIIDDHTEISYSNVWEALRETDEDPNNSNNVILLYTGRSQGKNTNGGNADDWNREHVWAKSHGDFGTSMGAGTDLHHLRPTDASVNSTRSNLDFDEGGREHTEASGNYYDSDSWEPRDEVKGDVARMLFYMDVRYEGDSGELDLELNDRVSNGSAPYHGKLSVLLQWHEEDPVDDFERRRNDVIYNDYQHNRNPFIDHPEWVTEIWE</sequence>
<dbReference type="Proteomes" id="UP000270219">
    <property type="component" value="Unassembled WGS sequence"/>
</dbReference>
<dbReference type="SUPFAM" id="SSF54060">
    <property type="entry name" value="His-Me finger endonucleases"/>
    <property type="match status" value="1"/>
</dbReference>